<evidence type="ECO:0000313" key="2">
    <source>
        <dbReference type="Proteomes" id="UP001177021"/>
    </source>
</evidence>
<gene>
    <name evidence="1" type="ORF">MILVUS5_LOCUS32649</name>
</gene>
<reference evidence="1" key="1">
    <citation type="submission" date="2023-10" db="EMBL/GenBank/DDBJ databases">
        <authorList>
            <person name="Rodriguez Cubillos JULIANA M."/>
            <person name="De Vega J."/>
        </authorList>
    </citation>
    <scope>NUCLEOTIDE SEQUENCE</scope>
</reference>
<accession>A0ACB0LFG9</accession>
<name>A0ACB0LFG9_TRIPR</name>
<protein>
    <submittedName>
        <fullName evidence="1">Uncharacterized protein</fullName>
    </submittedName>
</protein>
<proteinExistence type="predicted"/>
<evidence type="ECO:0000313" key="1">
    <source>
        <dbReference type="EMBL" id="CAJ2668209.1"/>
    </source>
</evidence>
<dbReference type="EMBL" id="CASHSV030000513">
    <property type="protein sequence ID" value="CAJ2668209.1"/>
    <property type="molecule type" value="Genomic_DNA"/>
</dbReference>
<organism evidence="1 2">
    <name type="scientific">Trifolium pratense</name>
    <name type="common">Red clover</name>
    <dbReference type="NCBI Taxonomy" id="57577"/>
    <lineage>
        <taxon>Eukaryota</taxon>
        <taxon>Viridiplantae</taxon>
        <taxon>Streptophyta</taxon>
        <taxon>Embryophyta</taxon>
        <taxon>Tracheophyta</taxon>
        <taxon>Spermatophyta</taxon>
        <taxon>Magnoliopsida</taxon>
        <taxon>eudicotyledons</taxon>
        <taxon>Gunneridae</taxon>
        <taxon>Pentapetalae</taxon>
        <taxon>rosids</taxon>
        <taxon>fabids</taxon>
        <taxon>Fabales</taxon>
        <taxon>Fabaceae</taxon>
        <taxon>Papilionoideae</taxon>
        <taxon>50 kb inversion clade</taxon>
        <taxon>NPAAA clade</taxon>
        <taxon>Hologalegina</taxon>
        <taxon>IRL clade</taxon>
        <taxon>Trifolieae</taxon>
        <taxon>Trifolium</taxon>
    </lineage>
</organism>
<comment type="caution">
    <text evidence="1">The sequence shown here is derived from an EMBL/GenBank/DDBJ whole genome shotgun (WGS) entry which is preliminary data.</text>
</comment>
<dbReference type="Proteomes" id="UP001177021">
    <property type="component" value="Unassembled WGS sequence"/>
</dbReference>
<sequence length="157" mass="18011">MAEVIIRGFLLVLDWFLAYTHGYRVSRIVARSEKHNMYMLLDVNTEIYPLNIGERFLLTLSPSLVLNTKDMNSNNVCSRVDCWAGTRPIPPPRLYKPHIITYEVEKIEFWKELKNKVVFGKVGGKYEKSVFGTGLHLNGKFSLLVTPNSARFVAMES</sequence>
<keyword evidence="2" id="KW-1185">Reference proteome</keyword>